<name>A0A0F8Z7P6_9ZZZZ</name>
<feature type="non-terminal residue" evidence="1">
    <location>
        <position position="1"/>
    </location>
</feature>
<sequence length="41" mass="3977">LVAVLGGAAFGATLGVAFAGLSRAASNRLIDDAVAAMTEDI</sequence>
<protein>
    <submittedName>
        <fullName evidence="1">Uncharacterized protein</fullName>
    </submittedName>
</protein>
<gene>
    <name evidence="1" type="ORF">LCGC14_3067580</name>
</gene>
<reference evidence="1" key="1">
    <citation type="journal article" date="2015" name="Nature">
        <title>Complex archaea that bridge the gap between prokaryotes and eukaryotes.</title>
        <authorList>
            <person name="Spang A."/>
            <person name="Saw J.H."/>
            <person name="Jorgensen S.L."/>
            <person name="Zaremba-Niedzwiedzka K."/>
            <person name="Martijn J."/>
            <person name="Lind A.E."/>
            <person name="van Eijk R."/>
            <person name="Schleper C."/>
            <person name="Guy L."/>
            <person name="Ettema T.J."/>
        </authorList>
    </citation>
    <scope>NUCLEOTIDE SEQUENCE</scope>
</reference>
<dbReference type="EMBL" id="LAZR01065141">
    <property type="protein sequence ID" value="KKK56136.1"/>
    <property type="molecule type" value="Genomic_DNA"/>
</dbReference>
<proteinExistence type="predicted"/>
<dbReference type="AlphaFoldDB" id="A0A0F8Z7P6"/>
<accession>A0A0F8Z7P6</accession>
<organism evidence="1">
    <name type="scientific">marine sediment metagenome</name>
    <dbReference type="NCBI Taxonomy" id="412755"/>
    <lineage>
        <taxon>unclassified sequences</taxon>
        <taxon>metagenomes</taxon>
        <taxon>ecological metagenomes</taxon>
    </lineage>
</organism>
<comment type="caution">
    <text evidence="1">The sequence shown here is derived from an EMBL/GenBank/DDBJ whole genome shotgun (WGS) entry which is preliminary data.</text>
</comment>
<evidence type="ECO:0000313" key="1">
    <source>
        <dbReference type="EMBL" id="KKK56136.1"/>
    </source>
</evidence>